<keyword evidence="1" id="KW-0472">Membrane</keyword>
<proteinExistence type="predicted"/>
<dbReference type="EMBL" id="JBHSWB010000004">
    <property type="protein sequence ID" value="MFC6663697.1"/>
    <property type="molecule type" value="Genomic_DNA"/>
</dbReference>
<evidence type="ECO:0000256" key="1">
    <source>
        <dbReference type="SAM" id="Phobius"/>
    </source>
</evidence>
<dbReference type="RefSeq" id="WP_224609703.1">
    <property type="nucleotide sequence ID" value="NZ_JAIQXV010000012.1"/>
</dbReference>
<evidence type="ECO:0000313" key="3">
    <source>
        <dbReference type="Proteomes" id="UP001596317"/>
    </source>
</evidence>
<feature type="transmembrane region" description="Helical" evidence="1">
    <location>
        <begin position="57"/>
        <end position="74"/>
    </location>
</feature>
<keyword evidence="1" id="KW-0812">Transmembrane</keyword>
<gene>
    <name evidence="2" type="ORF">ACFP90_27175</name>
</gene>
<comment type="caution">
    <text evidence="2">The sequence shown here is derived from an EMBL/GenBank/DDBJ whole genome shotgun (WGS) entry which is preliminary data.</text>
</comment>
<name>A0ABW1ZV74_9DEIO</name>
<evidence type="ECO:0000313" key="2">
    <source>
        <dbReference type="EMBL" id="MFC6663697.1"/>
    </source>
</evidence>
<reference evidence="3" key="1">
    <citation type="journal article" date="2019" name="Int. J. Syst. Evol. Microbiol.">
        <title>The Global Catalogue of Microorganisms (GCM) 10K type strain sequencing project: providing services to taxonomists for standard genome sequencing and annotation.</title>
        <authorList>
            <consortium name="The Broad Institute Genomics Platform"/>
            <consortium name="The Broad Institute Genome Sequencing Center for Infectious Disease"/>
            <person name="Wu L."/>
            <person name="Ma J."/>
        </authorList>
    </citation>
    <scope>NUCLEOTIDE SEQUENCE [LARGE SCALE GENOMIC DNA]</scope>
    <source>
        <strain evidence="3">CCUG 63830</strain>
    </source>
</reference>
<keyword evidence="1" id="KW-1133">Transmembrane helix</keyword>
<dbReference type="Proteomes" id="UP001596317">
    <property type="component" value="Unassembled WGS sequence"/>
</dbReference>
<accession>A0ABW1ZV74</accession>
<keyword evidence="3" id="KW-1185">Reference proteome</keyword>
<sequence>MMETVGNGLIAIGATLLILLLLASLLFGLFMLTPFMNLALASWLEPPATQMGLKRLWMGTGLLGLSSLLAGLALQRRSRQARRDSKQAR</sequence>
<organism evidence="2 3">
    <name type="scientific">Deinococcus multiflagellatus</name>
    <dbReference type="NCBI Taxonomy" id="1656887"/>
    <lineage>
        <taxon>Bacteria</taxon>
        <taxon>Thermotogati</taxon>
        <taxon>Deinococcota</taxon>
        <taxon>Deinococci</taxon>
        <taxon>Deinococcales</taxon>
        <taxon>Deinococcaceae</taxon>
        <taxon>Deinococcus</taxon>
    </lineage>
</organism>
<protein>
    <submittedName>
        <fullName evidence="2">Uncharacterized protein</fullName>
    </submittedName>
</protein>